<accession>A0A1M5A764</accession>
<organism evidence="1 2">
    <name type="scientific">Mariniphaga anaerophila</name>
    <dbReference type="NCBI Taxonomy" id="1484053"/>
    <lineage>
        <taxon>Bacteria</taxon>
        <taxon>Pseudomonadati</taxon>
        <taxon>Bacteroidota</taxon>
        <taxon>Bacteroidia</taxon>
        <taxon>Marinilabiliales</taxon>
        <taxon>Prolixibacteraceae</taxon>
        <taxon>Mariniphaga</taxon>
    </lineage>
</organism>
<dbReference type="InterPro" id="IPR008928">
    <property type="entry name" value="6-hairpin_glycosidase_sf"/>
</dbReference>
<proteinExistence type="predicted"/>
<dbReference type="OrthoDB" id="2087371at2"/>
<dbReference type="AlphaFoldDB" id="A0A1M5A764"/>
<gene>
    <name evidence="1" type="ORF">SAMN05444274_104210</name>
</gene>
<keyword evidence="2" id="KW-1185">Reference proteome</keyword>
<evidence type="ECO:0000313" key="2">
    <source>
        <dbReference type="Proteomes" id="UP000184164"/>
    </source>
</evidence>
<name>A0A1M5A764_9BACT</name>
<dbReference type="Proteomes" id="UP000184164">
    <property type="component" value="Unassembled WGS sequence"/>
</dbReference>
<dbReference type="RefSeq" id="WP_073001242.1">
    <property type="nucleotide sequence ID" value="NZ_FQUM01000004.1"/>
</dbReference>
<protein>
    <submittedName>
        <fullName evidence="1">Uncharacterized protein</fullName>
    </submittedName>
</protein>
<sequence>MYKLGRLLIPVLIFSLSCSGDSQKIPSWINEYIALIDYGQIESVTPDVHYSVLSDDILKVSVVFNLKNSVRQDDWQVNITPAFLPDFHWASHLTPTDKHIIGQHVFRAPAITVASSEKKLTLIPDLGLLKEIPLVDWYMDLDARSNKITLGMSKSKVQEHVLFVREPGAVFPPGRTEFGFYILVSDKKESISNPFRDAAAFLWKNWGNDAFQSMASGFVDLERYVEHTYNWAFDTWKESVWQEFTLNGRKVGAPVFIVNTTQSPNYPGEVNEREFRSIWNQAWFSSLRSASGLYRYARRTGNEKLLEYANKTKELALSFPQENGFFSGLIATEMEKVEISGKKYNRSKGWDTYYFGNSNRNPYSRNARVSPYHILDMSFTANQMLLWYLELEQDERLLDYAIRYADALTETQFENGFFPGWLDLKTRKPLHHLNESPESAMSVTFLLNLYKITKNEKYRHSALKAMNAIVENIVHKGQWEDFETYWSCSRYGSEDLVGKKIERNNQFKQNTLSMFWTAEALLECFYLTDNREYLNLGERTLDEMLMYQASWQPPYIYVRTVGGFAVMNADGEWNDSRQSLFSELIIRYGEELKREEYLQRGIAALYASFEMMYCPENVATKEQWEKVWTFFNEKDYGFMMENYGHMGVTSPGGLGIGEFTIYDWGNGAASEAYNRIVDHLGKKFLPSGINKTDKSSP</sequence>
<dbReference type="GO" id="GO:0005975">
    <property type="term" value="P:carbohydrate metabolic process"/>
    <property type="evidence" value="ECO:0007669"/>
    <property type="project" value="InterPro"/>
</dbReference>
<dbReference type="SUPFAM" id="SSF48208">
    <property type="entry name" value="Six-hairpin glycosidases"/>
    <property type="match status" value="2"/>
</dbReference>
<dbReference type="PROSITE" id="PS51257">
    <property type="entry name" value="PROKAR_LIPOPROTEIN"/>
    <property type="match status" value="1"/>
</dbReference>
<reference evidence="1 2" key="1">
    <citation type="submission" date="2016-11" db="EMBL/GenBank/DDBJ databases">
        <authorList>
            <person name="Jaros S."/>
            <person name="Januszkiewicz K."/>
            <person name="Wedrychowicz H."/>
        </authorList>
    </citation>
    <scope>NUCLEOTIDE SEQUENCE [LARGE SCALE GENOMIC DNA]</scope>
    <source>
        <strain evidence="1 2">DSM 26910</strain>
    </source>
</reference>
<evidence type="ECO:0000313" key="1">
    <source>
        <dbReference type="EMBL" id="SHF26004.1"/>
    </source>
</evidence>
<dbReference type="EMBL" id="FQUM01000004">
    <property type="protein sequence ID" value="SHF26004.1"/>
    <property type="molecule type" value="Genomic_DNA"/>
</dbReference>